<keyword evidence="1" id="KW-1133">Transmembrane helix</keyword>
<proteinExistence type="predicted"/>
<keyword evidence="1" id="KW-0812">Transmembrane</keyword>
<keyword evidence="1" id="KW-0472">Membrane</keyword>
<dbReference type="STRING" id="523850.TON_0309"/>
<evidence type="ECO:0000313" key="3">
    <source>
        <dbReference type="Proteomes" id="UP000002727"/>
    </source>
</evidence>
<feature type="transmembrane region" description="Helical" evidence="1">
    <location>
        <begin position="6"/>
        <end position="24"/>
    </location>
</feature>
<dbReference type="PATRIC" id="fig|523850.10.peg.311"/>
<protein>
    <submittedName>
        <fullName evidence="2">Hypothetical membrane protein, conserved</fullName>
    </submittedName>
</protein>
<dbReference type="Proteomes" id="UP000002727">
    <property type="component" value="Chromosome"/>
</dbReference>
<dbReference type="HOGENOM" id="CLU_779923_0_0_2"/>
<evidence type="ECO:0000313" key="2">
    <source>
        <dbReference type="EMBL" id="ACJ15794.1"/>
    </source>
</evidence>
<sequence length="345" mass="38803">MRGLKIFSLAFFSYLLISLYSNYFDGELRELIYAKGLSPSMLLLGVVYALAFFAVFALGYSTRFKVNPWFYALGIFVLSFLEYPLGPLLATLLIVAYYLRINVYNRFAVHALVIALLIPIGLYLVVGVPLFEKHLRYELVGPLVFSALLGALSIVYTDTSTKVKTLLFLIFTFIFFLGTFRSLIVLMYLAYVFDMYSRGIFRVDTKTLGSGLLLGLLVIWLSGSIEAILIRIGFTFLVFHNLVRLSLPTGIFHGSLLFSDNPRHMIAGLFGASGNYTYFFFGQAIADFGFFGLLEAYLLGFLLRESEKNTKSFAFVLAIMIYALDPGIDAFLLIFLLGALLFLKE</sequence>
<feature type="transmembrane region" description="Helical" evidence="1">
    <location>
        <begin position="315"/>
        <end position="343"/>
    </location>
</feature>
<feature type="transmembrane region" description="Helical" evidence="1">
    <location>
        <begin position="111"/>
        <end position="131"/>
    </location>
</feature>
<feature type="transmembrane region" description="Helical" evidence="1">
    <location>
        <begin position="278"/>
        <end position="303"/>
    </location>
</feature>
<dbReference type="EMBL" id="CP000855">
    <property type="protein sequence ID" value="ACJ15794.1"/>
    <property type="molecule type" value="Genomic_DNA"/>
</dbReference>
<dbReference type="eggNOG" id="arCOG05723">
    <property type="taxonomic scope" value="Archaea"/>
</dbReference>
<dbReference type="OrthoDB" id="102256at2157"/>
<dbReference type="AlphaFoldDB" id="B6YTA7"/>
<dbReference type="BRENDA" id="2.7.7.6">
    <property type="organism ID" value="9350"/>
</dbReference>
<feature type="transmembrane region" description="Helical" evidence="1">
    <location>
        <begin position="211"/>
        <end position="230"/>
    </location>
</feature>
<dbReference type="GeneID" id="7017971"/>
<feature type="transmembrane region" description="Helical" evidence="1">
    <location>
        <begin position="168"/>
        <end position="191"/>
    </location>
</feature>
<feature type="transmembrane region" description="Helical" evidence="1">
    <location>
        <begin position="36"/>
        <end position="58"/>
    </location>
</feature>
<organism evidence="2 3">
    <name type="scientific">Thermococcus onnurineus (strain NA1)</name>
    <dbReference type="NCBI Taxonomy" id="523850"/>
    <lineage>
        <taxon>Archaea</taxon>
        <taxon>Methanobacteriati</taxon>
        <taxon>Methanobacteriota</taxon>
        <taxon>Thermococci</taxon>
        <taxon>Thermococcales</taxon>
        <taxon>Thermococcaceae</taxon>
        <taxon>Thermococcus</taxon>
    </lineage>
</organism>
<evidence type="ECO:0000256" key="1">
    <source>
        <dbReference type="SAM" id="Phobius"/>
    </source>
</evidence>
<reference evidence="2 3" key="1">
    <citation type="journal article" date="2008" name="J. Bacteriol.">
        <title>The complete genome sequence of Thermococcus onnurineus NA1 reveals a mixed heterotrophic and carboxydotrophic metabolism.</title>
        <authorList>
            <person name="Lee H.S."/>
            <person name="Kang S.G."/>
            <person name="Bae S.S."/>
            <person name="Lim J.K."/>
            <person name="Cho Y."/>
            <person name="Kim Y.J."/>
            <person name="Jeon J.H."/>
            <person name="Cha S.S."/>
            <person name="Kwon K.K."/>
            <person name="Kim H.T."/>
            <person name="Park C.J."/>
            <person name="Lee H.W."/>
            <person name="Kim S.I."/>
            <person name="Chun J."/>
            <person name="Colwell R.R."/>
            <person name="Kim S.J."/>
            <person name="Lee J.H."/>
        </authorList>
    </citation>
    <scope>NUCLEOTIDE SEQUENCE [LARGE SCALE GENOMIC DNA]</scope>
    <source>
        <strain evidence="2 3">NA1</strain>
    </source>
</reference>
<dbReference type="KEGG" id="ton:TON_0309"/>
<feature type="transmembrane region" description="Helical" evidence="1">
    <location>
        <begin position="137"/>
        <end position="156"/>
    </location>
</feature>
<keyword evidence="3" id="KW-1185">Reference proteome</keyword>
<name>B6YTA7_THEON</name>
<dbReference type="RefSeq" id="WP_012571266.1">
    <property type="nucleotide sequence ID" value="NC_011529.1"/>
</dbReference>
<accession>B6YTA7</accession>
<feature type="transmembrane region" description="Helical" evidence="1">
    <location>
        <begin position="70"/>
        <end position="99"/>
    </location>
</feature>
<gene>
    <name evidence="2" type="ordered locus">TON_0309</name>
</gene>